<protein>
    <submittedName>
        <fullName evidence="1">Uncharacterized protein</fullName>
    </submittedName>
</protein>
<name>A0A5N6QEY8_9ROSI</name>
<sequence length="82" mass="8429">MPVLSASQSLSRSPARRSVSLTLSSACQPPLSLLLANRRSLSRSLAAALSPASALCSLPLSGLSPSLCSLLSLSAICRSSRF</sequence>
<evidence type="ECO:0000313" key="2">
    <source>
        <dbReference type="Proteomes" id="UP000327013"/>
    </source>
</evidence>
<dbReference type="Proteomes" id="UP000327013">
    <property type="component" value="Chromosome 1"/>
</dbReference>
<reference evidence="1 2" key="1">
    <citation type="submission" date="2019-06" db="EMBL/GenBank/DDBJ databases">
        <title>A chromosomal-level reference genome of Carpinus fangiana (Coryloideae, Betulaceae).</title>
        <authorList>
            <person name="Yang X."/>
            <person name="Wang Z."/>
            <person name="Zhang L."/>
            <person name="Hao G."/>
            <person name="Liu J."/>
            <person name="Yang Y."/>
        </authorList>
    </citation>
    <scope>NUCLEOTIDE SEQUENCE [LARGE SCALE GENOMIC DNA]</scope>
    <source>
        <strain evidence="1">Cfa_2016G</strain>
        <tissue evidence="1">Leaf</tissue>
    </source>
</reference>
<keyword evidence="2" id="KW-1185">Reference proteome</keyword>
<proteinExistence type="predicted"/>
<gene>
    <name evidence="1" type="ORF">FH972_002351</name>
</gene>
<organism evidence="1 2">
    <name type="scientific">Carpinus fangiana</name>
    <dbReference type="NCBI Taxonomy" id="176857"/>
    <lineage>
        <taxon>Eukaryota</taxon>
        <taxon>Viridiplantae</taxon>
        <taxon>Streptophyta</taxon>
        <taxon>Embryophyta</taxon>
        <taxon>Tracheophyta</taxon>
        <taxon>Spermatophyta</taxon>
        <taxon>Magnoliopsida</taxon>
        <taxon>eudicotyledons</taxon>
        <taxon>Gunneridae</taxon>
        <taxon>Pentapetalae</taxon>
        <taxon>rosids</taxon>
        <taxon>fabids</taxon>
        <taxon>Fagales</taxon>
        <taxon>Betulaceae</taxon>
        <taxon>Carpinus</taxon>
    </lineage>
</organism>
<accession>A0A5N6QEY8</accession>
<evidence type="ECO:0000313" key="1">
    <source>
        <dbReference type="EMBL" id="KAE7997747.1"/>
    </source>
</evidence>
<dbReference type="EMBL" id="CM017321">
    <property type="protein sequence ID" value="KAE7997747.1"/>
    <property type="molecule type" value="Genomic_DNA"/>
</dbReference>
<dbReference type="AlphaFoldDB" id="A0A5N6QEY8"/>